<dbReference type="InterPro" id="IPR011009">
    <property type="entry name" value="Kinase-like_dom_sf"/>
</dbReference>
<sequence length="321" mass="35821">MQVDRGTYADARTPWDDLEWRASAFAWVEAQMAALGWQERGPRWVRVRPWSVIVRFEVGWRLWFKANPPASRFEAGLTEALAGWAPGHVLTPYAVDSTRGWSLLPDGGSILRQYPGDERAWEQVVSQYAELQRTLVPHADELVAIGVPDARLAILPTIFDKTVAANQSLQPADRKVLDELRPRLLDWCDELAAIGITDSLDHADLHDGQIFAPVDGRFTFFDWGDAAVSHPFCSLLVTARHAAGSYGDGIIPRLRDAYLEPWTADGHTLPELRRAASLAWRLGSIGRAVSWGRLFPDAFDGPLLDGDQAEWLLKLAEQPPI</sequence>
<evidence type="ECO:0000313" key="3">
    <source>
        <dbReference type="Proteomes" id="UP000291144"/>
    </source>
</evidence>
<organism evidence="2 3">
    <name type="scientific">Kribbella pittospori</name>
    <dbReference type="NCBI Taxonomy" id="722689"/>
    <lineage>
        <taxon>Bacteria</taxon>
        <taxon>Bacillati</taxon>
        <taxon>Actinomycetota</taxon>
        <taxon>Actinomycetes</taxon>
        <taxon>Propionibacteriales</taxon>
        <taxon>Kribbellaceae</taxon>
        <taxon>Kribbella</taxon>
    </lineage>
</organism>
<keyword evidence="3" id="KW-1185">Reference proteome</keyword>
<dbReference type="EMBL" id="SJKB01000037">
    <property type="protein sequence ID" value="TCC45479.1"/>
    <property type="molecule type" value="Genomic_DNA"/>
</dbReference>
<dbReference type="AlphaFoldDB" id="A0A4R0JG76"/>
<evidence type="ECO:0000259" key="1">
    <source>
        <dbReference type="Pfam" id="PF01636"/>
    </source>
</evidence>
<comment type="caution">
    <text evidence="2">The sequence shown here is derived from an EMBL/GenBank/DDBJ whole genome shotgun (WGS) entry which is preliminary data.</text>
</comment>
<dbReference type="OrthoDB" id="101887at2"/>
<proteinExistence type="predicted"/>
<dbReference type="Pfam" id="PF01636">
    <property type="entry name" value="APH"/>
    <property type="match status" value="1"/>
</dbReference>
<feature type="domain" description="Aminoglycoside phosphotransferase" evidence="1">
    <location>
        <begin position="59"/>
        <end position="260"/>
    </location>
</feature>
<dbReference type="InterPro" id="IPR002575">
    <property type="entry name" value="Aminoglycoside_PTrfase"/>
</dbReference>
<name>A0A4R0JG76_9ACTN</name>
<gene>
    <name evidence="2" type="ORF">E0H73_44665</name>
</gene>
<dbReference type="RefSeq" id="WP_131367278.1">
    <property type="nucleotide sequence ID" value="NZ_SJKB01000037.1"/>
</dbReference>
<evidence type="ECO:0000313" key="2">
    <source>
        <dbReference type="EMBL" id="TCC45479.1"/>
    </source>
</evidence>
<protein>
    <submittedName>
        <fullName evidence="2">Aminoglycoside phosphotransferase family protein</fullName>
    </submittedName>
</protein>
<reference evidence="2 3" key="1">
    <citation type="submission" date="2019-02" db="EMBL/GenBank/DDBJ databases">
        <title>Kribbella capetownensis sp. nov. and Kribbella speibonae sp. nov., isolated from soil.</title>
        <authorList>
            <person name="Curtis S.M."/>
            <person name="Norton I."/>
            <person name="Everest G.J."/>
            <person name="Meyers P.R."/>
        </authorList>
    </citation>
    <scope>NUCLEOTIDE SEQUENCE [LARGE SCALE GENOMIC DNA]</scope>
    <source>
        <strain evidence="2 3">NRRL B-24813</strain>
    </source>
</reference>
<dbReference type="GO" id="GO:0016740">
    <property type="term" value="F:transferase activity"/>
    <property type="evidence" value="ECO:0007669"/>
    <property type="project" value="UniProtKB-KW"/>
</dbReference>
<keyword evidence="2" id="KW-0808">Transferase</keyword>
<dbReference type="Proteomes" id="UP000291144">
    <property type="component" value="Unassembled WGS sequence"/>
</dbReference>
<dbReference type="SUPFAM" id="SSF56112">
    <property type="entry name" value="Protein kinase-like (PK-like)"/>
    <property type="match status" value="1"/>
</dbReference>
<accession>A0A4R0JG76</accession>